<dbReference type="Proteomes" id="UP001058974">
    <property type="component" value="Chromosome 3"/>
</dbReference>
<evidence type="ECO:0000313" key="2">
    <source>
        <dbReference type="Proteomes" id="UP001058974"/>
    </source>
</evidence>
<gene>
    <name evidence="1" type="ORF">KIW84_035608</name>
</gene>
<name>A0A9D4Y5V5_PEA</name>
<evidence type="ECO:0000313" key="1">
    <source>
        <dbReference type="EMBL" id="KAI5431485.1"/>
    </source>
</evidence>
<proteinExistence type="predicted"/>
<keyword evidence="2" id="KW-1185">Reference proteome</keyword>
<protein>
    <submittedName>
        <fullName evidence="1">Uncharacterized protein</fullName>
    </submittedName>
</protein>
<organism evidence="1 2">
    <name type="scientific">Pisum sativum</name>
    <name type="common">Garden pea</name>
    <name type="synonym">Lathyrus oleraceus</name>
    <dbReference type="NCBI Taxonomy" id="3888"/>
    <lineage>
        <taxon>Eukaryota</taxon>
        <taxon>Viridiplantae</taxon>
        <taxon>Streptophyta</taxon>
        <taxon>Embryophyta</taxon>
        <taxon>Tracheophyta</taxon>
        <taxon>Spermatophyta</taxon>
        <taxon>Magnoliopsida</taxon>
        <taxon>eudicotyledons</taxon>
        <taxon>Gunneridae</taxon>
        <taxon>Pentapetalae</taxon>
        <taxon>rosids</taxon>
        <taxon>fabids</taxon>
        <taxon>Fabales</taxon>
        <taxon>Fabaceae</taxon>
        <taxon>Papilionoideae</taxon>
        <taxon>50 kb inversion clade</taxon>
        <taxon>NPAAA clade</taxon>
        <taxon>Hologalegina</taxon>
        <taxon>IRL clade</taxon>
        <taxon>Fabeae</taxon>
        <taxon>Lathyrus</taxon>
    </lineage>
</organism>
<dbReference type="AlphaFoldDB" id="A0A9D4Y5V5"/>
<reference evidence="1 2" key="1">
    <citation type="journal article" date="2022" name="Nat. Genet.">
        <title>Improved pea reference genome and pan-genome highlight genomic features and evolutionary characteristics.</title>
        <authorList>
            <person name="Yang T."/>
            <person name="Liu R."/>
            <person name="Luo Y."/>
            <person name="Hu S."/>
            <person name="Wang D."/>
            <person name="Wang C."/>
            <person name="Pandey M.K."/>
            <person name="Ge S."/>
            <person name="Xu Q."/>
            <person name="Li N."/>
            <person name="Li G."/>
            <person name="Huang Y."/>
            <person name="Saxena R.K."/>
            <person name="Ji Y."/>
            <person name="Li M."/>
            <person name="Yan X."/>
            <person name="He Y."/>
            <person name="Liu Y."/>
            <person name="Wang X."/>
            <person name="Xiang C."/>
            <person name="Varshney R.K."/>
            <person name="Ding H."/>
            <person name="Gao S."/>
            <person name="Zong X."/>
        </authorList>
    </citation>
    <scope>NUCLEOTIDE SEQUENCE [LARGE SCALE GENOMIC DNA]</scope>
    <source>
        <strain evidence="1 2">cv. Zhongwan 6</strain>
    </source>
</reference>
<accession>A0A9D4Y5V5</accession>
<sequence>MMFTNKEMIRDVFKDYDMENQKNVFINKSGITCFHVIACIWNIKKQPEDYVAARYRKPTFMDTYSNIVYPTNGPKLWPIDDLNTMAPPVMRRAIGRPKNRETRQMMNLEIHTYYQRDF</sequence>
<dbReference type="Gramene" id="PSAT_LOCUS11415_t1">
    <property type="protein sequence ID" value="CAL5191460.1"/>
    <property type="gene ID" value="PSAT_LOCUS11415"/>
</dbReference>
<dbReference type="Gramene" id="Psat03G0560800-T1">
    <property type="protein sequence ID" value="KAI5431485.1"/>
    <property type="gene ID" value="KIW84_035608"/>
</dbReference>
<dbReference type="EMBL" id="JAMSHJ010000003">
    <property type="protein sequence ID" value="KAI5431485.1"/>
    <property type="molecule type" value="Genomic_DNA"/>
</dbReference>
<comment type="caution">
    <text evidence="1">The sequence shown here is derived from an EMBL/GenBank/DDBJ whole genome shotgun (WGS) entry which is preliminary data.</text>
</comment>